<proteinExistence type="predicted"/>
<name>A0ACB7GGW6_MANES</name>
<reference evidence="2" key="1">
    <citation type="journal article" date="2016" name="Nat. Biotechnol.">
        <title>Sequencing wild and cultivated cassava and related species reveals extensive interspecific hybridization and genetic diversity.</title>
        <authorList>
            <person name="Bredeson J.V."/>
            <person name="Lyons J.B."/>
            <person name="Prochnik S.E."/>
            <person name="Wu G.A."/>
            <person name="Ha C.M."/>
            <person name="Edsinger-Gonzales E."/>
            <person name="Grimwood J."/>
            <person name="Schmutz J."/>
            <person name="Rabbi I.Y."/>
            <person name="Egesi C."/>
            <person name="Nauluvula P."/>
            <person name="Lebot V."/>
            <person name="Ndunguru J."/>
            <person name="Mkamilo G."/>
            <person name="Bart R.S."/>
            <person name="Setter T.L."/>
            <person name="Gleadow R.M."/>
            <person name="Kulakow P."/>
            <person name="Ferguson M.E."/>
            <person name="Rounsley S."/>
            <person name="Rokhsar D.S."/>
        </authorList>
    </citation>
    <scope>NUCLEOTIDE SEQUENCE [LARGE SCALE GENOMIC DNA]</scope>
    <source>
        <strain evidence="2">cv. AM560-2</strain>
    </source>
</reference>
<dbReference type="Proteomes" id="UP000091857">
    <property type="component" value="Chromosome 14"/>
</dbReference>
<sequence>MLQELTQKNGEEFKEFKEVRKNFQHTNAVLDELRALMIKHVTRKGKEIGSSSEGGSRSENRILQSNSMDSKGMLSNQKENQPMPAKDKGILGTLPNSFCYNEMTQMLPKIELVSFERKESRAWLRKCVKYFEIYKVPVEQREPLASLFLMDKADAWFYNSNRGGEHTWKEFERGICNRFRDEGLNDIVEGFMKLRQENTREEY</sequence>
<evidence type="ECO:0000313" key="1">
    <source>
        <dbReference type="EMBL" id="KAG8639568.1"/>
    </source>
</evidence>
<evidence type="ECO:0000313" key="2">
    <source>
        <dbReference type="Proteomes" id="UP000091857"/>
    </source>
</evidence>
<comment type="caution">
    <text evidence="1">The sequence shown here is derived from an EMBL/GenBank/DDBJ whole genome shotgun (WGS) entry which is preliminary data.</text>
</comment>
<protein>
    <submittedName>
        <fullName evidence="1">Uncharacterized protein</fullName>
    </submittedName>
</protein>
<gene>
    <name evidence="1" type="ORF">MANES_14G155101v8</name>
</gene>
<organism evidence="1 2">
    <name type="scientific">Manihot esculenta</name>
    <name type="common">Cassava</name>
    <name type="synonym">Jatropha manihot</name>
    <dbReference type="NCBI Taxonomy" id="3983"/>
    <lineage>
        <taxon>Eukaryota</taxon>
        <taxon>Viridiplantae</taxon>
        <taxon>Streptophyta</taxon>
        <taxon>Embryophyta</taxon>
        <taxon>Tracheophyta</taxon>
        <taxon>Spermatophyta</taxon>
        <taxon>Magnoliopsida</taxon>
        <taxon>eudicotyledons</taxon>
        <taxon>Gunneridae</taxon>
        <taxon>Pentapetalae</taxon>
        <taxon>rosids</taxon>
        <taxon>fabids</taxon>
        <taxon>Malpighiales</taxon>
        <taxon>Euphorbiaceae</taxon>
        <taxon>Crotonoideae</taxon>
        <taxon>Manihoteae</taxon>
        <taxon>Manihot</taxon>
    </lineage>
</organism>
<accession>A0ACB7GGW6</accession>
<keyword evidence="2" id="KW-1185">Reference proteome</keyword>
<dbReference type="EMBL" id="CM004400">
    <property type="protein sequence ID" value="KAG8639568.1"/>
    <property type="molecule type" value="Genomic_DNA"/>
</dbReference>